<dbReference type="RefSeq" id="WP_057624327.1">
    <property type="nucleotide sequence ID" value="NZ_LKHV02000001.1"/>
</dbReference>
<keyword evidence="4" id="KW-1185">Reference proteome</keyword>
<evidence type="ECO:0000313" key="4">
    <source>
        <dbReference type="Proteomes" id="UP000051494"/>
    </source>
</evidence>
<dbReference type="STRING" id="437022.CC99x_01217"/>
<dbReference type="EMBL" id="LKHV01000005">
    <property type="protein sequence ID" value="KRG18736.1"/>
    <property type="molecule type" value="Genomic_DNA"/>
</dbReference>
<evidence type="ECO:0000256" key="1">
    <source>
        <dbReference type="SAM" id="Phobius"/>
    </source>
</evidence>
<dbReference type="Proteomes" id="UP000051494">
    <property type="component" value="Unassembled WGS sequence"/>
</dbReference>
<evidence type="ECO:0000313" key="3">
    <source>
        <dbReference type="EMBL" id="MCS5709652.1"/>
    </source>
</evidence>
<dbReference type="NCBIfam" id="TIGR02532">
    <property type="entry name" value="IV_pilin_GFxxxE"/>
    <property type="match status" value="1"/>
</dbReference>
<reference evidence="2" key="1">
    <citation type="submission" date="2015-09" db="EMBL/GenBank/DDBJ databases">
        <title>Draft Genome Sequences of Two Novel Amoeba-resistant Intranuclear Bacteria, Candidatus Berkiella cookevillensis and Candidatus Berkiella aquae.</title>
        <authorList>
            <person name="Mehari Y.T."/>
            <person name="Arivett B.A."/>
            <person name="Farone A.L."/>
            <person name="Gunderson J.H."/>
            <person name="Farone M.B."/>
        </authorList>
    </citation>
    <scope>NUCLEOTIDE SEQUENCE [LARGE SCALE GENOMIC DNA]</scope>
    <source>
        <strain evidence="2">CC99</strain>
    </source>
</reference>
<dbReference type="InterPro" id="IPR012902">
    <property type="entry name" value="N_methyl_site"/>
</dbReference>
<gene>
    <name evidence="2" type="ORF">CC99x_01217</name>
    <name evidence="3" type="ORF">CC99x_012170</name>
</gene>
<dbReference type="Pfam" id="PF07963">
    <property type="entry name" value="N_methyl"/>
    <property type="match status" value="1"/>
</dbReference>
<keyword evidence="1" id="KW-0472">Membrane</keyword>
<proteinExistence type="predicted"/>
<dbReference type="EMBL" id="LKHV02000001">
    <property type="protein sequence ID" value="MCS5709652.1"/>
    <property type="molecule type" value="Genomic_DNA"/>
</dbReference>
<keyword evidence="1" id="KW-1133">Transmembrane helix</keyword>
<organism evidence="2">
    <name type="scientific">Candidatus Berkiella cookevillensis</name>
    <dbReference type="NCBI Taxonomy" id="437022"/>
    <lineage>
        <taxon>Bacteria</taxon>
        <taxon>Pseudomonadati</taxon>
        <taxon>Pseudomonadota</taxon>
        <taxon>Gammaproteobacteria</taxon>
        <taxon>Candidatus Berkiellales</taxon>
        <taxon>Candidatus Berkiellaceae</taxon>
        <taxon>Candidatus Berkiella</taxon>
    </lineage>
</organism>
<sequence length="245" mass="27898">MKANNVFPKSVHGFTLIEMLLALIVLAITMKVFILLSLSFSNAFTAVRQNHMTYSILSHASDFLSAELSSAYPYSMAINADKSSIRYRKILYHGGAYLQKVEQGWAVKIPESLNIEGQALKAMAAIAVASHPTIILDVQMNNQAHNLILSFELSRNDKNELNHSNWAVIYMLSPEYSIDFSRETQTLVRKLIREDLDNGEPALISHLTDCKFNWYKGYKTLNINLVQRIDTENDYTFVQQIIFQE</sequence>
<name>A0A0Q9YE28_9GAMM</name>
<feature type="transmembrane region" description="Helical" evidence="1">
    <location>
        <begin position="20"/>
        <end position="44"/>
    </location>
</feature>
<reference evidence="3" key="2">
    <citation type="journal article" date="2016" name="Genome Announc.">
        <title>Draft Genome Sequences of Two Novel Amoeba-Resistant Intranuclear Bacteria, 'Candidatus Berkiella cookevillensis' and 'Candidatus Berkiella aquae'.</title>
        <authorList>
            <person name="Mehari Y.T."/>
            <person name="Arivett B.A."/>
            <person name="Farone A.L."/>
            <person name="Gunderson J.H."/>
            <person name="Farone M.B."/>
        </authorList>
    </citation>
    <scope>NUCLEOTIDE SEQUENCE</scope>
    <source>
        <strain evidence="3">CC99</strain>
    </source>
</reference>
<reference evidence="3" key="3">
    <citation type="submission" date="2021-06" db="EMBL/GenBank/DDBJ databases">
        <title>Genomic Description and Analysis of Intracellular Bacteria, Candidatus Berkiella cookevillensis and Candidatus Berkiella aquae.</title>
        <authorList>
            <person name="Kidane D.T."/>
            <person name="Mehari Y.T."/>
            <person name="Rice F.C."/>
            <person name="Arivett B.A."/>
            <person name="Farone A.L."/>
            <person name="Berk S.G."/>
            <person name="Farone M.B."/>
        </authorList>
    </citation>
    <scope>NUCLEOTIDE SEQUENCE</scope>
    <source>
        <strain evidence="3">CC99</strain>
    </source>
</reference>
<accession>A0A0Q9YE28</accession>
<dbReference type="AlphaFoldDB" id="A0A0Q9YE28"/>
<evidence type="ECO:0000313" key="2">
    <source>
        <dbReference type="EMBL" id="KRG18736.1"/>
    </source>
</evidence>
<protein>
    <submittedName>
        <fullName evidence="3">Prepilin-type N-terminal cleavage/methylation domain-containing protein</fullName>
    </submittedName>
</protein>
<comment type="caution">
    <text evidence="2">The sequence shown here is derived from an EMBL/GenBank/DDBJ whole genome shotgun (WGS) entry which is preliminary data.</text>
</comment>
<keyword evidence="1" id="KW-0812">Transmembrane</keyword>